<organism evidence="1 2">
    <name type="scientific">Dictyocaulus viviparus</name>
    <name type="common">Bovine lungworm</name>
    <dbReference type="NCBI Taxonomy" id="29172"/>
    <lineage>
        <taxon>Eukaryota</taxon>
        <taxon>Metazoa</taxon>
        <taxon>Ecdysozoa</taxon>
        <taxon>Nematoda</taxon>
        <taxon>Chromadorea</taxon>
        <taxon>Rhabditida</taxon>
        <taxon>Rhabditina</taxon>
        <taxon>Rhabditomorpha</taxon>
        <taxon>Strongyloidea</taxon>
        <taxon>Metastrongylidae</taxon>
        <taxon>Dictyocaulus</taxon>
    </lineage>
</organism>
<evidence type="ECO:0000313" key="2">
    <source>
        <dbReference type="Proteomes" id="UP000053766"/>
    </source>
</evidence>
<reference evidence="2" key="2">
    <citation type="journal article" date="2016" name="Sci. Rep.">
        <title>Dictyocaulus viviparus genome, variome and transcriptome elucidate lungworm biology and support future intervention.</title>
        <authorList>
            <person name="McNulty S.N."/>
            <person name="Strube C."/>
            <person name="Rosa B.A."/>
            <person name="Martin J.C."/>
            <person name="Tyagi R."/>
            <person name="Choi Y.J."/>
            <person name="Wang Q."/>
            <person name="Hallsworth Pepin K."/>
            <person name="Zhang X."/>
            <person name="Ozersky P."/>
            <person name="Wilson R.K."/>
            <person name="Sternberg P.W."/>
            <person name="Gasser R.B."/>
            <person name="Mitreva M."/>
        </authorList>
    </citation>
    <scope>NUCLEOTIDE SEQUENCE [LARGE SCALE GENOMIC DNA]</scope>
    <source>
        <strain evidence="2">HannoverDv2000</strain>
    </source>
</reference>
<dbReference type="AlphaFoldDB" id="A0A0D8Y0U3"/>
<dbReference type="OrthoDB" id="6510177at2759"/>
<dbReference type="EMBL" id="KN716210">
    <property type="protein sequence ID" value="KJH50305.1"/>
    <property type="molecule type" value="Genomic_DNA"/>
</dbReference>
<dbReference type="Proteomes" id="UP000053766">
    <property type="component" value="Unassembled WGS sequence"/>
</dbReference>
<protein>
    <submittedName>
        <fullName evidence="1">Uncharacterized protein</fullName>
    </submittedName>
</protein>
<proteinExistence type="predicted"/>
<name>A0A0D8Y0U3_DICVI</name>
<reference evidence="1 2" key="1">
    <citation type="submission" date="2013-11" db="EMBL/GenBank/DDBJ databases">
        <title>Draft genome of the bovine lungworm Dictyocaulus viviparus.</title>
        <authorList>
            <person name="Mitreva M."/>
        </authorList>
    </citation>
    <scope>NUCLEOTIDE SEQUENCE [LARGE SCALE GENOMIC DNA]</scope>
    <source>
        <strain evidence="1 2">HannoverDv2000</strain>
    </source>
</reference>
<evidence type="ECO:0000313" key="1">
    <source>
        <dbReference type="EMBL" id="KJH50305.1"/>
    </source>
</evidence>
<keyword evidence="2" id="KW-1185">Reference proteome</keyword>
<accession>A0A0D8Y0U3</accession>
<sequence length="93" mass="10759">MEKIISHCQGGAVWGCTKLQLGFDYNDLLPDNSYGRQTLQQVDKYFSDYGNILHVWMYNLSNVDTGSGRIWFILDKEIELYEHTEFTGAADSW</sequence>
<gene>
    <name evidence="1" type="ORF">DICVIV_03588</name>
</gene>